<reference evidence="3" key="2">
    <citation type="submission" date="2025-08" db="UniProtKB">
        <authorList>
            <consortium name="Ensembl"/>
        </authorList>
    </citation>
    <scope>IDENTIFICATION</scope>
</reference>
<dbReference type="KEGG" id="pmua:114599084"/>
<feature type="transmembrane region" description="Helical" evidence="2">
    <location>
        <begin position="327"/>
        <end position="350"/>
    </location>
</feature>
<keyword evidence="2" id="KW-0472">Membrane</keyword>
<protein>
    <submittedName>
        <fullName evidence="3">Mucin-17-like</fullName>
    </submittedName>
</protein>
<dbReference type="OrthoDB" id="8964578at2759"/>
<accession>A0A670IS44</accession>
<gene>
    <name evidence="3" type="primary">LOC114599084</name>
</gene>
<keyword evidence="2" id="KW-1133">Transmembrane helix</keyword>
<feature type="compositionally biased region" description="Polar residues" evidence="1">
    <location>
        <begin position="207"/>
        <end position="220"/>
    </location>
</feature>
<dbReference type="OMA" id="CAWDSSE"/>
<feature type="region of interest" description="Disordered" evidence="1">
    <location>
        <begin position="194"/>
        <end position="233"/>
    </location>
</feature>
<feature type="region of interest" description="Disordered" evidence="1">
    <location>
        <begin position="278"/>
        <end position="312"/>
    </location>
</feature>
<reference evidence="3" key="3">
    <citation type="submission" date="2025-09" db="UniProtKB">
        <authorList>
            <consortium name="Ensembl"/>
        </authorList>
    </citation>
    <scope>IDENTIFICATION</scope>
</reference>
<dbReference type="GeneID" id="114599084"/>
<evidence type="ECO:0000256" key="1">
    <source>
        <dbReference type="SAM" id="MobiDB-lite"/>
    </source>
</evidence>
<dbReference type="AlphaFoldDB" id="A0A670IS44"/>
<reference evidence="3 4" key="1">
    <citation type="journal article" date="2019" name="Proc. Natl. Acad. Sci. U.S.A.">
        <title>Regulatory changes in pterin and carotenoid genes underlie balanced color polymorphisms in the wall lizard.</title>
        <authorList>
            <person name="Andrade P."/>
            <person name="Pinho C."/>
            <person name="Perez I de Lanuza G."/>
            <person name="Afonso S."/>
            <person name="Brejcha J."/>
            <person name="Rubin C.J."/>
            <person name="Wallerman O."/>
            <person name="Pereira P."/>
            <person name="Sabatino S.J."/>
            <person name="Bellati A."/>
            <person name="Pellitteri-Rosa D."/>
            <person name="Bosakova Z."/>
            <person name="Bunikis I."/>
            <person name="Carretero M.A."/>
            <person name="Feiner N."/>
            <person name="Marsik P."/>
            <person name="Pauperio F."/>
            <person name="Salvi D."/>
            <person name="Soler L."/>
            <person name="While G.M."/>
            <person name="Uller T."/>
            <person name="Font E."/>
            <person name="Andersson L."/>
            <person name="Carneiro M."/>
        </authorList>
    </citation>
    <scope>NUCLEOTIDE SEQUENCE</scope>
</reference>
<dbReference type="GeneTree" id="ENSGT01030000235254"/>
<dbReference type="Ensembl" id="ENSPMRT00000015841.1">
    <property type="protein sequence ID" value="ENSPMRP00000014830.1"/>
    <property type="gene ID" value="ENSPMRG00000009897.1"/>
</dbReference>
<evidence type="ECO:0000256" key="2">
    <source>
        <dbReference type="SAM" id="Phobius"/>
    </source>
</evidence>
<dbReference type="Proteomes" id="UP000472272">
    <property type="component" value="Chromosome 6"/>
</dbReference>
<dbReference type="RefSeq" id="XP_028589482.1">
    <property type="nucleotide sequence ID" value="XM_028733649.1"/>
</dbReference>
<evidence type="ECO:0000313" key="4">
    <source>
        <dbReference type="Proteomes" id="UP000472272"/>
    </source>
</evidence>
<keyword evidence="2" id="KW-0812">Transmembrane</keyword>
<proteinExistence type="predicted"/>
<organism evidence="3 4">
    <name type="scientific">Podarcis muralis</name>
    <name type="common">Wall lizard</name>
    <name type="synonym">Lacerta muralis</name>
    <dbReference type="NCBI Taxonomy" id="64176"/>
    <lineage>
        <taxon>Eukaryota</taxon>
        <taxon>Metazoa</taxon>
        <taxon>Chordata</taxon>
        <taxon>Craniata</taxon>
        <taxon>Vertebrata</taxon>
        <taxon>Euteleostomi</taxon>
        <taxon>Lepidosauria</taxon>
        <taxon>Squamata</taxon>
        <taxon>Bifurcata</taxon>
        <taxon>Unidentata</taxon>
        <taxon>Episquamata</taxon>
        <taxon>Laterata</taxon>
        <taxon>Lacertibaenia</taxon>
        <taxon>Lacertidae</taxon>
        <taxon>Podarcis</taxon>
    </lineage>
</organism>
<feature type="compositionally biased region" description="Polar residues" evidence="1">
    <location>
        <begin position="293"/>
        <end position="306"/>
    </location>
</feature>
<evidence type="ECO:0000313" key="3">
    <source>
        <dbReference type="Ensembl" id="ENSPMRP00000014830.1"/>
    </source>
</evidence>
<name>A0A670IS44_PODMU</name>
<keyword evidence="4" id="KW-1185">Reference proteome</keyword>
<sequence length="381" mass="40204">MNHVAQTHFQLWRRACAWDSSEKFSAFSAGSLAAASQSIRKQPGMEATTRRSPYSFFAVCCLLAGTFLPLPGDGQNLSSAQSGTVSHFVLPHTEAGGLGNWTIPPTAISVDGNATVASQLNVSSSVPLEPLAPTVHGSLSTTARLQNTTHVANSSADIHSLPAATTNLVEVNQTRLNDSEPISTTAWVISSTNVMSTEPSQPKEVQGPTSPSQPTASTLITLGPTEGRPETMSVANPDAVTEGSSAESTLATNATDMDGRVLTASASSTTILTPGIVSSTLTSPRVPPVETEQPANHVQKKASTTDVGDGEDLPSIPEASPIGEDPLVIAVIFIFIVTVGILALMGFLRYRQRSGQLQFRRLQDLPMDDMMEDTPLSLYSY</sequence>